<dbReference type="InterPro" id="IPR025367">
    <property type="entry name" value="DUF4271"/>
</dbReference>
<keyword evidence="1" id="KW-0472">Membrane</keyword>
<gene>
    <name evidence="2" type="ORF">SDC9_45138</name>
</gene>
<dbReference type="EMBL" id="VSSQ01000636">
    <property type="protein sequence ID" value="MPL98926.1"/>
    <property type="molecule type" value="Genomic_DNA"/>
</dbReference>
<accession>A0A644W5Z1</accession>
<feature type="transmembrane region" description="Helical" evidence="1">
    <location>
        <begin position="223"/>
        <end position="242"/>
    </location>
</feature>
<proteinExistence type="predicted"/>
<sequence>MPDFSIDTINTPDTTLQSVVPTSVIRFEGEPLAQLPHNESWIFGVVFVLFIVFIFSLNRSYSWIEDSLKNIAKVKTRNSLFSKTTVEEYQSRFLLVLFSVGVITLYLYLTFYPSIIINLKVYALLFLSSLLYLFLKQKLSQMVAYTFLNKELFKIGSENFYNTLSFLGILLFPLLILKIYFYDGLNVKLFDTLALIFTFSALIFLTVKYFQIFYRKILDFFHILLYLCTLEILPLIGMYQVYKWIIKEF</sequence>
<keyword evidence="1" id="KW-1133">Transmembrane helix</keyword>
<keyword evidence="1" id="KW-0812">Transmembrane</keyword>
<dbReference type="Pfam" id="PF14093">
    <property type="entry name" value="DUF4271"/>
    <property type="match status" value="1"/>
</dbReference>
<feature type="transmembrane region" description="Helical" evidence="1">
    <location>
        <begin position="93"/>
        <end position="109"/>
    </location>
</feature>
<comment type="caution">
    <text evidence="2">The sequence shown here is derived from an EMBL/GenBank/DDBJ whole genome shotgun (WGS) entry which is preliminary data.</text>
</comment>
<feature type="transmembrane region" description="Helical" evidence="1">
    <location>
        <begin position="160"/>
        <end position="181"/>
    </location>
</feature>
<evidence type="ECO:0008006" key="3">
    <source>
        <dbReference type="Google" id="ProtNLM"/>
    </source>
</evidence>
<reference evidence="2" key="1">
    <citation type="submission" date="2019-08" db="EMBL/GenBank/DDBJ databases">
        <authorList>
            <person name="Kucharzyk K."/>
            <person name="Murdoch R.W."/>
            <person name="Higgins S."/>
            <person name="Loffler F."/>
        </authorList>
    </citation>
    <scope>NUCLEOTIDE SEQUENCE</scope>
</reference>
<feature type="transmembrane region" description="Helical" evidence="1">
    <location>
        <begin position="115"/>
        <end position="135"/>
    </location>
</feature>
<feature type="transmembrane region" description="Helical" evidence="1">
    <location>
        <begin position="40"/>
        <end position="57"/>
    </location>
</feature>
<evidence type="ECO:0000256" key="1">
    <source>
        <dbReference type="SAM" id="Phobius"/>
    </source>
</evidence>
<protein>
    <recommendedName>
        <fullName evidence="3">DUF4271 domain-containing protein</fullName>
    </recommendedName>
</protein>
<organism evidence="2">
    <name type="scientific">bioreactor metagenome</name>
    <dbReference type="NCBI Taxonomy" id="1076179"/>
    <lineage>
        <taxon>unclassified sequences</taxon>
        <taxon>metagenomes</taxon>
        <taxon>ecological metagenomes</taxon>
    </lineage>
</organism>
<dbReference type="AlphaFoldDB" id="A0A644W5Z1"/>
<name>A0A644W5Z1_9ZZZZ</name>
<evidence type="ECO:0000313" key="2">
    <source>
        <dbReference type="EMBL" id="MPL98926.1"/>
    </source>
</evidence>
<feature type="transmembrane region" description="Helical" evidence="1">
    <location>
        <begin position="193"/>
        <end position="211"/>
    </location>
</feature>